<dbReference type="GO" id="GO:0046872">
    <property type="term" value="F:metal ion binding"/>
    <property type="evidence" value="ECO:0007669"/>
    <property type="project" value="UniProtKB-KW"/>
</dbReference>
<dbReference type="STRING" id="679197.HMPREF9336_00021"/>
<dbReference type="SUPFAM" id="SSF51182">
    <property type="entry name" value="RmlC-like cupins"/>
    <property type="match status" value="1"/>
</dbReference>
<dbReference type="AlphaFoldDB" id="E5XKK2"/>
<evidence type="ECO:0008006" key="8">
    <source>
        <dbReference type="Google" id="ProtNLM"/>
    </source>
</evidence>
<evidence type="ECO:0000256" key="2">
    <source>
        <dbReference type="PIRSR" id="PIRSR006232-1"/>
    </source>
</evidence>
<dbReference type="CDD" id="cd02910">
    <property type="entry name" value="cupin_Yhhw_N"/>
    <property type="match status" value="1"/>
</dbReference>
<evidence type="ECO:0000313" key="6">
    <source>
        <dbReference type="EMBL" id="EFV15114.1"/>
    </source>
</evidence>
<dbReference type="InterPro" id="IPR041602">
    <property type="entry name" value="Quercetinase_C"/>
</dbReference>
<comment type="cofactor">
    <cofactor evidence="2">
        <name>Fe cation</name>
        <dbReference type="ChEBI" id="CHEBI:24875"/>
    </cofactor>
    <text evidence="2">Binds 1 Fe cation per subunit.</text>
</comment>
<dbReference type="Gene3D" id="2.60.120.10">
    <property type="entry name" value="Jelly Rolls"/>
    <property type="match status" value="2"/>
</dbReference>
<organism evidence="6 7">
    <name type="scientific">Segniliparus rugosus (strain ATCC BAA-974 / DSM 45345 / CCUG 50838 / CIP 108380 / JCM 13579 / CDC 945)</name>
    <dbReference type="NCBI Taxonomy" id="679197"/>
    <lineage>
        <taxon>Bacteria</taxon>
        <taxon>Bacillati</taxon>
        <taxon>Actinomycetota</taxon>
        <taxon>Actinomycetes</taxon>
        <taxon>Mycobacteriales</taxon>
        <taxon>Segniliparaceae</taxon>
        <taxon>Segniliparus</taxon>
    </lineage>
</organism>
<comment type="caution">
    <text evidence="6">The sequence shown here is derived from an EMBL/GenBank/DDBJ whole genome shotgun (WGS) entry which is preliminary data.</text>
</comment>
<feature type="binding site" evidence="2">
    <location>
        <position position="58"/>
    </location>
    <ligand>
        <name>Fe cation</name>
        <dbReference type="ChEBI" id="CHEBI:24875"/>
    </ligand>
</feature>
<feature type="binding site" evidence="2">
    <location>
        <position position="102"/>
    </location>
    <ligand>
        <name>Fe cation</name>
        <dbReference type="ChEBI" id="CHEBI:24875"/>
    </ligand>
</feature>
<dbReference type="InterPro" id="IPR011051">
    <property type="entry name" value="RmlC_Cupin_sf"/>
</dbReference>
<proteinExistence type="inferred from homology"/>
<dbReference type="RefSeq" id="WP_007466607.1">
    <property type="nucleotide sequence ID" value="NZ_KI391954.1"/>
</dbReference>
<sequence>MTLDVRRAGDRLRTRLDWLDSRHSFSFGDHYDPDNTHFGVLLVNNDDTVRPRRGFATHPHQNMEIVTWVLDGALEHRDSAGHTGRIVPGLAQRMTAGRGILHSEKNGGAPGEDHDVRFVQMWVPPDETGLDPGYEQAEMGGSELDGRFAVVASGMAKHRDEAAVRIASSHAALHVARLSAGEAVTLPDAPFAHLFVAKGAVALEASEALGQGDAARLTAAGPLRVVATAEAEILVWEMDATLRGLR</sequence>
<dbReference type="PANTHER" id="PTHR43212:SF3">
    <property type="entry name" value="QUERCETIN 2,3-DIOXYGENASE"/>
    <property type="match status" value="1"/>
</dbReference>
<comment type="similarity">
    <text evidence="1 3">Belongs to the pirin family.</text>
</comment>
<keyword evidence="2" id="KW-0408">Iron</keyword>
<dbReference type="Pfam" id="PF17954">
    <property type="entry name" value="Pirin_C_2"/>
    <property type="match status" value="1"/>
</dbReference>
<dbReference type="OrthoDB" id="321327at2"/>
<feature type="domain" description="Pirin N-terminal" evidence="4">
    <location>
        <begin position="12"/>
        <end position="123"/>
    </location>
</feature>
<dbReference type="Proteomes" id="UP000004816">
    <property type="component" value="Unassembled WGS sequence"/>
</dbReference>
<gene>
    <name evidence="6" type="ORF">HMPREF9336_00021</name>
</gene>
<evidence type="ECO:0000256" key="3">
    <source>
        <dbReference type="RuleBase" id="RU003457"/>
    </source>
</evidence>
<evidence type="ECO:0000259" key="4">
    <source>
        <dbReference type="Pfam" id="PF02678"/>
    </source>
</evidence>
<keyword evidence="2" id="KW-0479">Metal-binding</keyword>
<feature type="binding site" evidence="2">
    <location>
        <position position="104"/>
    </location>
    <ligand>
        <name>Fe cation</name>
        <dbReference type="ChEBI" id="CHEBI:24875"/>
    </ligand>
</feature>
<dbReference type="InterPro" id="IPR014710">
    <property type="entry name" value="RmlC-like_jellyroll"/>
</dbReference>
<protein>
    <recommendedName>
        <fullName evidence="8">Quercetin 2,3-dioxygenase</fullName>
    </recommendedName>
</protein>
<dbReference type="InterPro" id="IPR003829">
    <property type="entry name" value="Pirin_N_dom"/>
</dbReference>
<feature type="domain" description="Quercetin 2,3-dioxygenase C-terminal cupin" evidence="5">
    <location>
        <begin position="160"/>
        <end position="238"/>
    </location>
</feature>
<dbReference type="InterPro" id="IPR012093">
    <property type="entry name" value="Pirin"/>
</dbReference>
<dbReference type="HOGENOM" id="CLU_064194_2_0_11"/>
<dbReference type="EMBL" id="ACZI02000003">
    <property type="protein sequence ID" value="EFV15114.1"/>
    <property type="molecule type" value="Genomic_DNA"/>
</dbReference>
<dbReference type="PIRSF" id="PIRSF006232">
    <property type="entry name" value="Pirin"/>
    <property type="match status" value="1"/>
</dbReference>
<dbReference type="PANTHER" id="PTHR43212">
    <property type="entry name" value="QUERCETIN 2,3-DIOXYGENASE"/>
    <property type="match status" value="1"/>
</dbReference>
<evidence type="ECO:0000259" key="5">
    <source>
        <dbReference type="Pfam" id="PF17954"/>
    </source>
</evidence>
<reference evidence="6 7" key="1">
    <citation type="journal article" date="2011" name="Stand. Genomic Sci.">
        <title>High quality draft genome sequence of Segniliparus rugosus CDC 945(T)= (ATCC BAA-974(T)).</title>
        <authorList>
            <person name="Earl A.M."/>
            <person name="Desjardins C.A."/>
            <person name="Fitzgerald M.G."/>
            <person name="Arachchi H.M."/>
            <person name="Zeng Q."/>
            <person name="Mehta T."/>
            <person name="Griggs A."/>
            <person name="Birren B.W."/>
            <person name="Toney N.C."/>
            <person name="Carr J."/>
            <person name="Posey J."/>
            <person name="Butler W.R."/>
        </authorList>
    </citation>
    <scope>NUCLEOTIDE SEQUENCE [LARGE SCALE GENOMIC DNA]</scope>
    <source>
        <strain evidence="7">ATCC BAA-974 / DSM 45345 / CCUG 50838 / CIP 108380 / JCM 13579 / CDC 945</strain>
    </source>
</reference>
<name>E5XKK2_SEGRC</name>
<evidence type="ECO:0000313" key="7">
    <source>
        <dbReference type="Proteomes" id="UP000004816"/>
    </source>
</evidence>
<accession>E5XKK2</accession>
<evidence type="ECO:0000256" key="1">
    <source>
        <dbReference type="ARBA" id="ARBA00008416"/>
    </source>
</evidence>
<dbReference type="eggNOG" id="COG1741">
    <property type="taxonomic scope" value="Bacteria"/>
</dbReference>
<dbReference type="Pfam" id="PF02678">
    <property type="entry name" value="Pirin"/>
    <property type="match status" value="1"/>
</dbReference>
<keyword evidence="7" id="KW-1185">Reference proteome</keyword>
<feature type="binding site" evidence="2">
    <location>
        <position position="60"/>
    </location>
    <ligand>
        <name>Fe cation</name>
        <dbReference type="ChEBI" id="CHEBI:24875"/>
    </ligand>
</feature>